<keyword evidence="5" id="KW-0539">Nucleus</keyword>
<comment type="subcellular location">
    <subcellularLocation>
        <location evidence="1">Nucleus</location>
    </subcellularLocation>
</comment>
<evidence type="ECO:0000256" key="2">
    <source>
        <dbReference type="ARBA" id="ARBA00022491"/>
    </source>
</evidence>
<protein>
    <submittedName>
        <fullName evidence="7">Transcriptional regulatory protein</fullName>
    </submittedName>
</protein>
<feature type="compositionally biased region" description="Basic and acidic residues" evidence="6">
    <location>
        <begin position="146"/>
        <end position="156"/>
    </location>
</feature>
<dbReference type="GO" id="GO:0005654">
    <property type="term" value="C:nucleoplasm"/>
    <property type="evidence" value="ECO:0007669"/>
    <property type="project" value="UniProtKB-ARBA"/>
</dbReference>
<reference evidence="7" key="1">
    <citation type="journal article" date="2020" name="Fungal Divers.">
        <title>Resolving the Mortierellaceae phylogeny through synthesis of multi-gene phylogenetics and phylogenomics.</title>
        <authorList>
            <person name="Vandepol N."/>
            <person name="Liber J."/>
            <person name="Desiro A."/>
            <person name="Na H."/>
            <person name="Kennedy M."/>
            <person name="Barry K."/>
            <person name="Grigoriev I.V."/>
            <person name="Miller A.N."/>
            <person name="O'Donnell K."/>
            <person name="Stajich J.E."/>
            <person name="Bonito G."/>
        </authorList>
    </citation>
    <scope>NUCLEOTIDE SEQUENCE</scope>
    <source>
        <strain evidence="7">NVP1</strain>
    </source>
</reference>
<feature type="compositionally biased region" description="Acidic residues" evidence="6">
    <location>
        <begin position="484"/>
        <end position="497"/>
    </location>
</feature>
<dbReference type="Pfam" id="PF08598">
    <property type="entry name" value="Sds3"/>
    <property type="match status" value="1"/>
</dbReference>
<keyword evidence="4" id="KW-0804">Transcription</keyword>
<feature type="compositionally biased region" description="Acidic residues" evidence="6">
    <location>
        <begin position="68"/>
        <end position="88"/>
    </location>
</feature>
<feature type="compositionally biased region" description="Polar residues" evidence="6">
    <location>
        <begin position="17"/>
        <end position="29"/>
    </location>
</feature>
<feature type="compositionally biased region" description="Basic and acidic residues" evidence="6">
    <location>
        <begin position="256"/>
        <end position="266"/>
    </location>
</feature>
<feature type="compositionally biased region" description="Low complexity" evidence="6">
    <location>
        <begin position="94"/>
        <end position="116"/>
    </location>
</feature>
<accession>A0A9P5SQE1</accession>
<feature type="compositionally biased region" description="Polar residues" evidence="6">
    <location>
        <begin position="39"/>
        <end position="53"/>
    </location>
</feature>
<feature type="region of interest" description="Disordered" evidence="6">
    <location>
        <begin position="1"/>
        <end position="523"/>
    </location>
</feature>
<feature type="region of interest" description="Disordered" evidence="6">
    <location>
        <begin position="751"/>
        <end position="770"/>
    </location>
</feature>
<proteinExistence type="predicted"/>
<dbReference type="GO" id="GO:0010468">
    <property type="term" value="P:regulation of gene expression"/>
    <property type="evidence" value="ECO:0007669"/>
    <property type="project" value="UniProtKB-ARBA"/>
</dbReference>
<name>A0A9P5SQE1_9FUNG</name>
<keyword evidence="2" id="KW-0678">Repressor</keyword>
<feature type="compositionally biased region" description="Low complexity" evidence="6">
    <location>
        <begin position="385"/>
        <end position="400"/>
    </location>
</feature>
<evidence type="ECO:0000313" key="8">
    <source>
        <dbReference type="Proteomes" id="UP000696485"/>
    </source>
</evidence>
<feature type="compositionally biased region" description="Acidic residues" evidence="6">
    <location>
        <begin position="504"/>
        <end position="522"/>
    </location>
</feature>
<dbReference type="Proteomes" id="UP000696485">
    <property type="component" value="Unassembled WGS sequence"/>
</dbReference>
<feature type="compositionally biased region" description="Acidic residues" evidence="6">
    <location>
        <begin position="171"/>
        <end position="186"/>
    </location>
</feature>
<dbReference type="AlphaFoldDB" id="A0A9P5SQE1"/>
<evidence type="ECO:0000256" key="6">
    <source>
        <dbReference type="SAM" id="MobiDB-lite"/>
    </source>
</evidence>
<feature type="compositionally biased region" description="Acidic residues" evidence="6">
    <location>
        <begin position="242"/>
        <end position="252"/>
    </location>
</feature>
<evidence type="ECO:0000256" key="1">
    <source>
        <dbReference type="ARBA" id="ARBA00004123"/>
    </source>
</evidence>
<feature type="compositionally biased region" description="Basic and acidic residues" evidence="6">
    <location>
        <begin position="117"/>
        <end position="129"/>
    </location>
</feature>
<sequence length="864" mass="95119">MPELASLPEKQHKDQLSHTALTDMKASNNNKDKAASGTMDPSSTNSSVTTIATQAPPLDKTPLKTGEEEAEEGEVMEDIEEGELEEDDKTGVLSQDQRQSQSQSQIQPQPQIQNSQQKEEVDQDMKEASPEPAVEEEEASSAMSTDKPEHQSHIGEEINEDDLNGGLLDGALDDYDDLDQDTEDTEVGNGDHDFSDDDDDDDDDLLDRQLMSDKLDADDVEMHTPNGAALADAKSEERDTDAQGEDEDEDEAGSTNEKDAPVHSEDSDSDLPDPDPSDLEDGEVNEDAQDDEDEEDEEDEEEGNADEEDEDAEDEDDAQKKAPTPKKDVVFPQKPTLNRSQATEEELKDSGDELSDLSEFDDTDDSDEDEDDRVPGPKSGGKDFAPSAPSGATSSTPSKSGGSGSSSGTGKTGAGRKKSVQENADDKQDVPKSKSTAPSTIDQKAEHPVEVPNGRARLIEPAGRNRSVSNAETNQSDKDSGSEAAEENEEEEEEAPEETPVAGEQEEEEEEGDGGGEEDDDLETKQIHKEALEALTSIEVEFASLRDKMYEERMMELDKEVEMINNGTHPELSSLMQEIAQKREQRLQIADAGKRYKSDIAQSQFEVAEYLAHCTFQSARRNARGDMARELGSKQRKMILELTLTADTQKRKVLAEKSTLIRARKQRRMEVAELKGISERHAFPASSKLAMVSNIELEDDFSAMGLARLLPQPAPPSQPVPQYVPAEQEMYGHRPQAPSASGPIGYGPSMPHPSRAPPVHSTHNNRWPEPDYPPLHQSMAPPSGRYYDSRPEVEIYVDGSRCSIDGMWYKPQDSVVVLDAAIGKYKAKYLFLANDEIVLQRTDGSKTKLHLGLFRGRKLYMQPQ</sequence>
<feature type="compositionally biased region" description="Acidic residues" evidence="6">
    <location>
        <begin position="267"/>
        <end position="317"/>
    </location>
</feature>
<feature type="compositionally biased region" description="Basic and acidic residues" evidence="6">
    <location>
        <begin position="206"/>
        <end position="222"/>
    </location>
</feature>
<feature type="compositionally biased region" description="Polar residues" evidence="6">
    <location>
        <begin position="433"/>
        <end position="442"/>
    </location>
</feature>
<keyword evidence="8" id="KW-1185">Reference proteome</keyword>
<dbReference type="Gene3D" id="1.20.5.1500">
    <property type="match status" value="1"/>
</dbReference>
<comment type="caution">
    <text evidence="7">The sequence shown here is derived from an EMBL/GenBank/DDBJ whole genome shotgun (WGS) entry which is preliminary data.</text>
</comment>
<feature type="compositionally biased region" description="Gly residues" evidence="6">
    <location>
        <begin position="401"/>
        <end position="413"/>
    </location>
</feature>
<dbReference type="EMBL" id="JAAAUY010000165">
    <property type="protein sequence ID" value="KAF9334133.1"/>
    <property type="molecule type" value="Genomic_DNA"/>
</dbReference>
<organism evidence="7 8">
    <name type="scientific">Podila minutissima</name>
    <dbReference type="NCBI Taxonomy" id="64525"/>
    <lineage>
        <taxon>Eukaryota</taxon>
        <taxon>Fungi</taxon>
        <taxon>Fungi incertae sedis</taxon>
        <taxon>Mucoromycota</taxon>
        <taxon>Mortierellomycotina</taxon>
        <taxon>Mortierellomycetes</taxon>
        <taxon>Mortierellales</taxon>
        <taxon>Mortierellaceae</taxon>
        <taxon>Podila</taxon>
    </lineage>
</organism>
<evidence type="ECO:0000256" key="4">
    <source>
        <dbReference type="ARBA" id="ARBA00023163"/>
    </source>
</evidence>
<evidence type="ECO:0000256" key="3">
    <source>
        <dbReference type="ARBA" id="ARBA00023015"/>
    </source>
</evidence>
<keyword evidence="3" id="KW-0805">Transcription regulation</keyword>
<evidence type="ECO:0000313" key="7">
    <source>
        <dbReference type="EMBL" id="KAF9334133.1"/>
    </source>
</evidence>
<dbReference type="InterPro" id="IPR013907">
    <property type="entry name" value="Sds3"/>
</dbReference>
<evidence type="ECO:0000256" key="5">
    <source>
        <dbReference type="ARBA" id="ARBA00023242"/>
    </source>
</evidence>
<feature type="compositionally biased region" description="Acidic residues" evidence="6">
    <location>
        <begin position="194"/>
        <end position="205"/>
    </location>
</feature>
<feature type="compositionally biased region" description="Acidic residues" evidence="6">
    <location>
        <begin position="343"/>
        <end position="372"/>
    </location>
</feature>
<gene>
    <name evidence="7" type="primary">DEP1</name>
    <name evidence="7" type="ORF">BG006_002679</name>
</gene>
<dbReference type="SMART" id="SM01401">
    <property type="entry name" value="Sds3"/>
    <property type="match status" value="1"/>
</dbReference>